<dbReference type="Proteomes" id="UP000604001">
    <property type="component" value="Unassembled WGS sequence"/>
</dbReference>
<evidence type="ECO:0000313" key="3">
    <source>
        <dbReference type="Proteomes" id="UP000604001"/>
    </source>
</evidence>
<protein>
    <submittedName>
        <fullName evidence="2">ASCH domain-containing protein</fullName>
    </submittedName>
</protein>
<evidence type="ECO:0000259" key="1">
    <source>
        <dbReference type="SMART" id="SM01022"/>
    </source>
</evidence>
<name>A0ABR6U3B5_9ACTN</name>
<comment type="caution">
    <text evidence="2">The sequence shown here is derived from an EMBL/GenBank/DDBJ whole genome shotgun (WGS) entry which is preliminary data.</text>
</comment>
<gene>
    <name evidence="2" type="ORF">H7344_01225</name>
</gene>
<reference evidence="2 3" key="1">
    <citation type="submission" date="2020-08" db="EMBL/GenBank/DDBJ databases">
        <title>novel species in genus Nocardioides.</title>
        <authorList>
            <person name="Zhang G."/>
        </authorList>
    </citation>
    <scope>NUCLEOTIDE SEQUENCE [LARGE SCALE GENOMIC DNA]</scope>
    <source>
        <strain evidence="2 3">SC8A-24</strain>
    </source>
</reference>
<evidence type="ECO:0000313" key="2">
    <source>
        <dbReference type="EMBL" id="MBC2958912.1"/>
    </source>
</evidence>
<dbReference type="InterPro" id="IPR009326">
    <property type="entry name" value="DUF984"/>
</dbReference>
<keyword evidence="3" id="KW-1185">Reference proteome</keyword>
<dbReference type="SUPFAM" id="SSF88697">
    <property type="entry name" value="PUA domain-like"/>
    <property type="match status" value="1"/>
</dbReference>
<dbReference type="Gene3D" id="3.10.400.10">
    <property type="entry name" value="Sulfate adenylyltransferase"/>
    <property type="match status" value="1"/>
</dbReference>
<organism evidence="2 3">
    <name type="scientific">Nocardioides deserti</name>
    <dbReference type="NCBI Taxonomy" id="1588644"/>
    <lineage>
        <taxon>Bacteria</taxon>
        <taxon>Bacillati</taxon>
        <taxon>Actinomycetota</taxon>
        <taxon>Actinomycetes</taxon>
        <taxon>Propionibacteriales</taxon>
        <taxon>Nocardioidaceae</taxon>
        <taxon>Nocardioides</taxon>
    </lineage>
</organism>
<dbReference type="Pfam" id="PF04266">
    <property type="entry name" value="ASCH"/>
    <property type="match status" value="1"/>
</dbReference>
<dbReference type="PANTHER" id="PTHR39203:SF1">
    <property type="entry name" value="CYTOPLASMIC PROTEIN"/>
    <property type="match status" value="1"/>
</dbReference>
<dbReference type="SMART" id="SM01022">
    <property type="entry name" value="ASCH"/>
    <property type="match status" value="1"/>
</dbReference>
<dbReference type="PANTHER" id="PTHR39203">
    <property type="entry name" value="CYTOPLASMIC PROTEIN-RELATED"/>
    <property type="match status" value="1"/>
</dbReference>
<dbReference type="PIRSF" id="PIRSF021320">
    <property type="entry name" value="DUF984"/>
    <property type="match status" value="1"/>
</dbReference>
<proteinExistence type="predicted"/>
<feature type="domain" description="ASCH" evidence="1">
    <location>
        <begin position="12"/>
        <end position="122"/>
    </location>
</feature>
<accession>A0ABR6U3B5</accession>
<dbReference type="InterPro" id="IPR015947">
    <property type="entry name" value="PUA-like_sf"/>
</dbReference>
<dbReference type="InterPro" id="IPR007374">
    <property type="entry name" value="ASCH_domain"/>
</dbReference>
<sequence>MRALELGTPGGLREELNRLVLAGEKQATAGLRAEYDEEGEELEHVGERLALLDDDGGQVGTVEVTGLEVVPFAEVPWEFAHAEGEGDADLEEWRAAHRRYWERVGTPVTDETPIVCVRFRLV</sequence>
<dbReference type="EMBL" id="JACMYC010000001">
    <property type="protein sequence ID" value="MBC2958912.1"/>
    <property type="molecule type" value="Genomic_DNA"/>
</dbReference>